<feature type="non-terminal residue" evidence="2">
    <location>
        <position position="1282"/>
    </location>
</feature>
<name>A0A2J7PKA8_9NEOP</name>
<keyword evidence="3" id="KW-1185">Reference proteome</keyword>
<dbReference type="EMBL" id="NEVH01024940">
    <property type="protein sequence ID" value="PNF16772.1"/>
    <property type="molecule type" value="Genomic_DNA"/>
</dbReference>
<evidence type="ECO:0000256" key="1">
    <source>
        <dbReference type="SAM" id="MobiDB-lite"/>
    </source>
</evidence>
<gene>
    <name evidence="2" type="ORF">B7P43_G00883</name>
</gene>
<proteinExistence type="predicted"/>
<feature type="compositionally biased region" description="Basic and acidic residues" evidence="1">
    <location>
        <begin position="652"/>
        <end position="683"/>
    </location>
</feature>
<feature type="region of interest" description="Disordered" evidence="1">
    <location>
        <begin position="346"/>
        <end position="384"/>
    </location>
</feature>
<dbReference type="Proteomes" id="UP000235965">
    <property type="component" value="Unassembled WGS sequence"/>
</dbReference>
<reference evidence="2 3" key="1">
    <citation type="submission" date="2017-12" db="EMBL/GenBank/DDBJ databases">
        <title>Hemimetabolous genomes reveal molecular basis of termite eusociality.</title>
        <authorList>
            <person name="Harrison M.C."/>
            <person name="Jongepier E."/>
            <person name="Robertson H.M."/>
            <person name="Arning N."/>
            <person name="Bitard-Feildel T."/>
            <person name="Chao H."/>
            <person name="Childers C.P."/>
            <person name="Dinh H."/>
            <person name="Doddapaneni H."/>
            <person name="Dugan S."/>
            <person name="Gowin J."/>
            <person name="Greiner C."/>
            <person name="Han Y."/>
            <person name="Hu H."/>
            <person name="Hughes D.S.T."/>
            <person name="Huylmans A.-K."/>
            <person name="Kemena C."/>
            <person name="Kremer L.P.M."/>
            <person name="Lee S.L."/>
            <person name="Lopez-Ezquerra A."/>
            <person name="Mallet L."/>
            <person name="Monroy-Kuhn J.M."/>
            <person name="Moser A."/>
            <person name="Murali S.C."/>
            <person name="Muzny D.M."/>
            <person name="Otani S."/>
            <person name="Piulachs M.-D."/>
            <person name="Poelchau M."/>
            <person name="Qu J."/>
            <person name="Schaub F."/>
            <person name="Wada-Katsumata A."/>
            <person name="Worley K.C."/>
            <person name="Xie Q."/>
            <person name="Ylla G."/>
            <person name="Poulsen M."/>
            <person name="Gibbs R.A."/>
            <person name="Schal C."/>
            <person name="Richards S."/>
            <person name="Belles X."/>
            <person name="Korb J."/>
            <person name="Bornberg-Bauer E."/>
        </authorList>
    </citation>
    <scope>NUCLEOTIDE SEQUENCE [LARGE SCALE GENOMIC DNA]</scope>
    <source>
        <tissue evidence="2">Whole body</tissue>
    </source>
</reference>
<protein>
    <submittedName>
        <fullName evidence="2">Uncharacterized protein</fullName>
    </submittedName>
</protein>
<evidence type="ECO:0000313" key="2">
    <source>
        <dbReference type="EMBL" id="PNF16772.1"/>
    </source>
</evidence>
<feature type="compositionally biased region" description="Basic and acidic residues" evidence="1">
    <location>
        <begin position="351"/>
        <end position="375"/>
    </location>
</feature>
<feature type="compositionally biased region" description="Basic residues" evidence="1">
    <location>
        <begin position="126"/>
        <end position="135"/>
    </location>
</feature>
<comment type="caution">
    <text evidence="2">The sequence shown here is derived from an EMBL/GenBank/DDBJ whole genome shotgun (WGS) entry which is preliminary data.</text>
</comment>
<accession>A0A2J7PKA8</accession>
<evidence type="ECO:0000313" key="3">
    <source>
        <dbReference type="Proteomes" id="UP000235965"/>
    </source>
</evidence>
<feature type="region of interest" description="Disordered" evidence="1">
    <location>
        <begin position="74"/>
        <end position="143"/>
    </location>
</feature>
<dbReference type="OrthoDB" id="6538186at2759"/>
<organism evidence="2 3">
    <name type="scientific">Cryptotermes secundus</name>
    <dbReference type="NCBI Taxonomy" id="105785"/>
    <lineage>
        <taxon>Eukaryota</taxon>
        <taxon>Metazoa</taxon>
        <taxon>Ecdysozoa</taxon>
        <taxon>Arthropoda</taxon>
        <taxon>Hexapoda</taxon>
        <taxon>Insecta</taxon>
        <taxon>Pterygota</taxon>
        <taxon>Neoptera</taxon>
        <taxon>Polyneoptera</taxon>
        <taxon>Dictyoptera</taxon>
        <taxon>Blattodea</taxon>
        <taxon>Blattoidea</taxon>
        <taxon>Termitoidae</taxon>
        <taxon>Kalotermitidae</taxon>
        <taxon>Cryptotermitinae</taxon>
        <taxon>Cryptotermes</taxon>
    </lineage>
</organism>
<sequence length="1282" mass="141317">MEQKPERNDNDEKNDKKILQEIPDKFAELSIGIPEPLDVAVEGMTVPSDLGVANADTYVVEVVTDDVTVEGKSAKPYKSNSAVVKTSKEQNRGRDDTTKDQDVSLFLTGAKTGRTGLEQPSDKGKRNSKKSKKQKAAAYEQKKSSLSFEFANVETNENERPEVKDNKIMTPRDLISNTDNISAFMPLEHTFAKSTKISKKSKKPKCRVSKEEKDEDLSKNINVVHNIPDMPVIKTEEDLSLHDTENDPQDKISEPFKESIPLISGGIGEQDADQCMKWVAETENIQAQTPVAILPEEAEAQSEVAALLEENLDEKYSYTHEMPLSEREVFESYNESLHEHDKEIFISTPGQRDEKLESIGDETVYKSDPKHKDTTDDSGDENLNNQEHDIYLVSTQENMVHRGNEIQEEKTGQLSREENVSLDAVSKSKKCDKKMKARRTTNVQPVNLQVNIPHKSGHETEDICSTVLSHSSSEIKKHILGTSLVQHGTSQVTENLDAIVLTPQWMAKSPVNLSSEDPFNLKQSDIFDLTDHSVSDISHVHQAANQNHGNDSPLTQSSVSLPHRQVVLPMSSSSVSSNFGLTQEILNAQEETINIELHGVDNAGIFGSVKERQRKPRKIIDTLTVDEKVVKSIDISTPLTQEKKRKPPKSPVNEDTRKRDGKVKMAEEPKDLEEHEEYRAMKDKMKKKKRRPKIPIEFTSPQTKVENDLEAVKVNLDVKTAKKHEPDEIVESESEVVPVVTDVDSFHLQNIVKSDLKIGSDLASAYSQPVSPETVVIKEQAEHETSCAIDDSNLSNSKMKPLLLEATSVRVPKEEPGTQLRLSDYCSTEIKLDIQESESNVPQEAAKPHTSCMMKSDELSDAWMSALDEPLVFDVDEDDEDYGNVIVTSPSSRSIETDDALVKIQEAVIAAVESIYDRSECDLKAGTVRIAPNDMPSEAGLKSETIPTLENGVYSDSVRKTEGITAVGKDILSEPDVKTEMTHAIVNDVLSEPETTQTVAKDMNPESGQKTDVIPMVLNDVLSKPGMKAATVTEVANDMSKTCLKSAIVPTLPSDVLSESGQKIERASTVSDDILPEPSLKTETVAEVINDVLSEPYLMTETHTTVVDKVVYEPDIMTEAVTEVVSGVISDPDMKTETANDPLSQPFLMTETVTAIVKDVTSEPGLNSETVSSVTIDMMHELGLKMETVKDMVSESDQVTETVTTIFNDVISLPGLMPETVVNDAVSESALMTQGNIKVSNDEISEDGLMTETVTMVGDGVVSEPGLLTGTIVAISDDVVSE</sequence>
<feature type="region of interest" description="Disordered" evidence="1">
    <location>
        <begin position="638"/>
        <end position="691"/>
    </location>
</feature>
<feature type="compositionally biased region" description="Basic and acidic residues" evidence="1">
    <location>
        <begin position="86"/>
        <end position="102"/>
    </location>
</feature>